<feature type="domain" description="Interleukin-12 beta central" evidence="6">
    <location>
        <begin position="157"/>
        <end position="235"/>
    </location>
</feature>
<keyword evidence="5" id="KW-0812">Transmembrane</keyword>
<keyword evidence="2" id="KW-1015">Disulfide bond</keyword>
<protein>
    <recommendedName>
        <fullName evidence="6">Interleukin-12 beta central domain-containing protein</fullName>
    </recommendedName>
</protein>
<evidence type="ECO:0000313" key="8">
    <source>
        <dbReference type="Proteomes" id="UP001221898"/>
    </source>
</evidence>
<keyword evidence="5" id="KW-1133">Transmembrane helix</keyword>
<evidence type="ECO:0000259" key="6">
    <source>
        <dbReference type="Pfam" id="PF10420"/>
    </source>
</evidence>
<dbReference type="Proteomes" id="UP001221898">
    <property type="component" value="Unassembled WGS sequence"/>
</dbReference>
<name>A0AAD7T5K1_9TELE</name>
<keyword evidence="1" id="KW-0732">Signal</keyword>
<evidence type="ECO:0000256" key="3">
    <source>
        <dbReference type="ARBA" id="ARBA00023180"/>
    </source>
</evidence>
<gene>
    <name evidence="7" type="ORF">AAFF_G00065590</name>
</gene>
<accession>A0AAD7T5K1</accession>
<evidence type="ECO:0000256" key="2">
    <source>
        <dbReference type="ARBA" id="ARBA00023157"/>
    </source>
</evidence>
<dbReference type="Gene3D" id="2.60.40.10">
    <property type="entry name" value="Immunoglobulins"/>
    <property type="match status" value="3"/>
</dbReference>
<evidence type="ECO:0000256" key="4">
    <source>
        <dbReference type="ARBA" id="ARBA00023319"/>
    </source>
</evidence>
<keyword evidence="3" id="KW-0325">Glycoprotein</keyword>
<evidence type="ECO:0000256" key="5">
    <source>
        <dbReference type="SAM" id="Phobius"/>
    </source>
</evidence>
<comment type="caution">
    <text evidence="7">The sequence shown here is derived from an EMBL/GenBank/DDBJ whole genome shotgun (WGS) entry which is preliminary data.</text>
</comment>
<keyword evidence="5" id="KW-0472">Membrane</keyword>
<organism evidence="7 8">
    <name type="scientific">Aldrovandia affinis</name>
    <dbReference type="NCBI Taxonomy" id="143900"/>
    <lineage>
        <taxon>Eukaryota</taxon>
        <taxon>Metazoa</taxon>
        <taxon>Chordata</taxon>
        <taxon>Craniata</taxon>
        <taxon>Vertebrata</taxon>
        <taxon>Euteleostomi</taxon>
        <taxon>Actinopterygii</taxon>
        <taxon>Neopterygii</taxon>
        <taxon>Teleostei</taxon>
        <taxon>Notacanthiformes</taxon>
        <taxon>Halosauridae</taxon>
        <taxon>Aldrovandia</taxon>
    </lineage>
</organism>
<dbReference type="AlphaFoldDB" id="A0AAD7T5K1"/>
<sequence length="342" mass="38489">MSKTQKETYVAADCTLSQHTLYCLAIVEFAQKNSTDCAASGPKMYLSPWIALLLATCFPLACGLTSFPGKMQVKQMEDNVILTCVTDFQGQVTWKQKVSGHVTEVKASSFAIINGRSLHLKDLDRPNAGEYSCWGEGQERDHTYLLLEQQDGTEENDVLSCSAQAYSCSFICRWSVKGFTAARLSYHREGQDSSRTVHGKHSPSAEQGSFEFTVLHFYSPFAEEHTRIVVTVEAVSAEYYLKKTLRFYLRDIVQPDPPKSVMCEKEGKSLSVTVQPAPSWAQPLSYFPLVHQIEFIHRNNGKRELTDNGVITVKVSRLRARSRDPLVPSAWSKWSPWKNVTN</sequence>
<keyword evidence="4" id="KW-0393">Immunoglobulin domain</keyword>
<evidence type="ECO:0000256" key="1">
    <source>
        <dbReference type="ARBA" id="ARBA00022729"/>
    </source>
</evidence>
<dbReference type="Pfam" id="PF10420">
    <property type="entry name" value="IL12p40_C"/>
    <property type="match status" value="1"/>
</dbReference>
<dbReference type="SUPFAM" id="SSF48726">
    <property type="entry name" value="Immunoglobulin"/>
    <property type="match status" value="1"/>
</dbReference>
<dbReference type="InterPro" id="IPR036116">
    <property type="entry name" value="FN3_sf"/>
</dbReference>
<dbReference type="InterPro" id="IPR013783">
    <property type="entry name" value="Ig-like_fold"/>
</dbReference>
<keyword evidence="8" id="KW-1185">Reference proteome</keyword>
<dbReference type="EMBL" id="JAINUG010000014">
    <property type="protein sequence ID" value="KAJ8413961.1"/>
    <property type="molecule type" value="Genomic_DNA"/>
</dbReference>
<feature type="transmembrane region" description="Helical" evidence="5">
    <location>
        <begin position="49"/>
        <end position="67"/>
    </location>
</feature>
<dbReference type="SUPFAM" id="SSF49265">
    <property type="entry name" value="Fibronectin type III"/>
    <property type="match status" value="1"/>
</dbReference>
<proteinExistence type="predicted"/>
<dbReference type="PANTHER" id="PTHR48485:SF3">
    <property type="entry name" value="INTERLEUKIN-12 SUBUNIT BETA"/>
    <property type="match status" value="1"/>
</dbReference>
<dbReference type="InterPro" id="IPR019482">
    <property type="entry name" value="IL-12_beta_cen-dom"/>
</dbReference>
<dbReference type="InterPro" id="IPR036179">
    <property type="entry name" value="Ig-like_dom_sf"/>
</dbReference>
<dbReference type="PANTHER" id="PTHR48485">
    <property type="entry name" value="INTERLEUKIN-12 SUBUNIT BETA-RELATED"/>
    <property type="match status" value="1"/>
</dbReference>
<evidence type="ECO:0000313" key="7">
    <source>
        <dbReference type="EMBL" id="KAJ8413961.1"/>
    </source>
</evidence>
<reference evidence="7" key="1">
    <citation type="journal article" date="2023" name="Science">
        <title>Genome structures resolve the early diversification of teleost fishes.</title>
        <authorList>
            <person name="Parey E."/>
            <person name="Louis A."/>
            <person name="Montfort J."/>
            <person name="Bouchez O."/>
            <person name="Roques C."/>
            <person name="Iampietro C."/>
            <person name="Lluch J."/>
            <person name="Castinel A."/>
            <person name="Donnadieu C."/>
            <person name="Desvignes T."/>
            <person name="Floi Bucao C."/>
            <person name="Jouanno E."/>
            <person name="Wen M."/>
            <person name="Mejri S."/>
            <person name="Dirks R."/>
            <person name="Jansen H."/>
            <person name="Henkel C."/>
            <person name="Chen W.J."/>
            <person name="Zahm M."/>
            <person name="Cabau C."/>
            <person name="Klopp C."/>
            <person name="Thompson A.W."/>
            <person name="Robinson-Rechavi M."/>
            <person name="Braasch I."/>
            <person name="Lecointre G."/>
            <person name="Bobe J."/>
            <person name="Postlethwait J.H."/>
            <person name="Berthelot C."/>
            <person name="Roest Crollius H."/>
            <person name="Guiguen Y."/>
        </authorList>
    </citation>
    <scope>NUCLEOTIDE SEQUENCE</scope>
    <source>
        <strain evidence="7">NC1722</strain>
    </source>
</reference>
<dbReference type="InterPro" id="IPR050676">
    <property type="entry name" value="IL-12"/>
</dbReference>